<protein>
    <submittedName>
        <fullName evidence="1">Uncharacterized protein</fullName>
    </submittedName>
</protein>
<organism evidence="1 2">
    <name type="scientific">Candidatus Promineifilum breve</name>
    <dbReference type="NCBI Taxonomy" id="1806508"/>
    <lineage>
        <taxon>Bacteria</taxon>
        <taxon>Bacillati</taxon>
        <taxon>Chloroflexota</taxon>
        <taxon>Ardenticatenia</taxon>
        <taxon>Candidatus Promineifilales</taxon>
        <taxon>Candidatus Promineifilaceae</taxon>
        <taxon>Candidatus Promineifilum</taxon>
    </lineage>
</organism>
<accession>A0A160T3K1</accession>
<proteinExistence type="predicted"/>
<name>A0A160T3K1_9CHLR</name>
<keyword evidence="2" id="KW-1185">Reference proteome</keyword>
<reference evidence="1" key="1">
    <citation type="submission" date="2016-01" db="EMBL/GenBank/DDBJ databases">
        <authorList>
            <person name="Mcilroy J.S."/>
            <person name="Karst M S."/>
            <person name="Albertsen M."/>
        </authorList>
    </citation>
    <scope>NUCLEOTIDE SEQUENCE</scope>
    <source>
        <strain evidence="1">Cfx-K</strain>
    </source>
</reference>
<sequence length="334" mass="36668">MRFQYPLSGRRLCSFPCPPPPVSRTPFQYPLSGRRLCSAVPDCRRRAETFGFQYPLSGRRLCSSPPPLGRCVTRGVSVPSIGSKAVQPDLFAAAVDFHVSFQYPLSGRRLCSHGVLLAGYDAPGGFSTLYRVEGCAAQPGHDFGFALFDVSVPSIGSKAVQRASLARLFRRRLPVSVPSIGSKAVQLYLGMDDENRWFVSVPSIGSKAVQQSMSKSPISFAFCFSTLYRVEGCAAERDGIAAMYRAGFSTLYRVEGCAAGQRRERTVGRHRFQYPLSGRRLCSSVRAGSAPARRSVSVPSIGSKAVQRVDNRSRKAKSERFQYPLSGRRLCSRI</sequence>
<dbReference type="AlphaFoldDB" id="A0A160T3K1"/>
<dbReference type="KEGG" id="pbf:CFX0092_A2434"/>
<evidence type="ECO:0000313" key="1">
    <source>
        <dbReference type="EMBL" id="CUS04312.2"/>
    </source>
</evidence>
<evidence type="ECO:0000313" key="2">
    <source>
        <dbReference type="Proteomes" id="UP000215027"/>
    </source>
</evidence>
<dbReference type="EMBL" id="LN890655">
    <property type="protein sequence ID" value="CUS04312.2"/>
    <property type="molecule type" value="Genomic_DNA"/>
</dbReference>
<gene>
    <name evidence="1" type="ORF">CFX0092_A2434</name>
</gene>
<dbReference type="Proteomes" id="UP000215027">
    <property type="component" value="Chromosome I"/>
</dbReference>